<feature type="compositionally biased region" description="Pro residues" evidence="1">
    <location>
        <begin position="139"/>
        <end position="152"/>
    </location>
</feature>
<evidence type="ECO:0000313" key="3">
    <source>
        <dbReference type="Proteomes" id="UP000521943"/>
    </source>
</evidence>
<dbReference type="Proteomes" id="UP000521943">
    <property type="component" value="Unassembled WGS sequence"/>
</dbReference>
<feature type="region of interest" description="Disordered" evidence="1">
    <location>
        <begin position="136"/>
        <end position="180"/>
    </location>
</feature>
<comment type="caution">
    <text evidence="2">The sequence shown here is derived from an EMBL/GenBank/DDBJ whole genome shotgun (WGS) entry which is preliminary data.</text>
</comment>
<dbReference type="AlphaFoldDB" id="A0A8H6LW98"/>
<sequence>MIQGAPPPLTSPAALPPLRPNPSIRRSASFHSTRRQPAPAFNAAIVHSRVPLPLHDFGYTPVIRRLLPCHSPPPFDACVMHPSALRPPSSLQHLITRDPQATSPAQSYRHPTQASAHSNSLGKAVCDVKLRDHAHRSKPPPFCEINPMPPDAPSTTLRQTALQDDRSTNEGSRRSTSRIKLKATTETKAFVIRAFEGVSKTKVTAVLNAGQ</sequence>
<feature type="compositionally biased region" description="Polar residues" evidence="1">
    <location>
        <begin position="153"/>
        <end position="162"/>
    </location>
</feature>
<protein>
    <submittedName>
        <fullName evidence="2">Uncharacterized protein</fullName>
    </submittedName>
</protein>
<evidence type="ECO:0000256" key="1">
    <source>
        <dbReference type="SAM" id="MobiDB-lite"/>
    </source>
</evidence>
<organism evidence="2 3">
    <name type="scientific">Ephemerocybe angulata</name>
    <dbReference type="NCBI Taxonomy" id="980116"/>
    <lineage>
        <taxon>Eukaryota</taxon>
        <taxon>Fungi</taxon>
        <taxon>Dikarya</taxon>
        <taxon>Basidiomycota</taxon>
        <taxon>Agaricomycotina</taxon>
        <taxon>Agaricomycetes</taxon>
        <taxon>Agaricomycetidae</taxon>
        <taxon>Agaricales</taxon>
        <taxon>Agaricineae</taxon>
        <taxon>Psathyrellaceae</taxon>
        <taxon>Ephemerocybe</taxon>
    </lineage>
</organism>
<feature type="compositionally biased region" description="Pro residues" evidence="1">
    <location>
        <begin position="1"/>
        <end position="20"/>
    </location>
</feature>
<name>A0A8H6LW98_9AGAR</name>
<reference evidence="2 3" key="1">
    <citation type="submission" date="2020-07" db="EMBL/GenBank/DDBJ databases">
        <title>Comparative genomics of pyrophilous fungi reveals a link between fire events and developmental genes.</title>
        <authorList>
            <consortium name="DOE Joint Genome Institute"/>
            <person name="Steindorff A.S."/>
            <person name="Carver A."/>
            <person name="Calhoun S."/>
            <person name="Stillman K."/>
            <person name="Liu H."/>
            <person name="Lipzen A."/>
            <person name="Pangilinan J."/>
            <person name="Labutti K."/>
            <person name="Bruns T.D."/>
            <person name="Grigoriev I.V."/>
        </authorList>
    </citation>
    <scope>NUCLEOTIDE SEQUENCE [LARGE SCALE GENOMIC DNA]</scope>
    <source>
        <strain evidence="2 3">CBS 144469</strain>
    </source>
</reference>
<accession>A0A8H6LW98</accession>
<feature type="region of interest" description="Disordered" evidence="1">
    <location>
        <begin position="98"/>
        <end position="120"/>
    </location>
</feature>
<gene>
    <name evidence="2" type="ORF">DFP72DRAFT_1178633</name>
</gene>
<feature type="compositionally biased region" description="Basic and acidic residues" evidence="1">
    <location>
        <begin position="163"/>
        <end position="173"/>
    </location>
</feature>
<evidence type="ECO:0000313" key="2">
    <source>
        <dbReference type="EMBL" id="KAF6743072.1"/>
    </source>
</evidence>
<feature type="region of interest" description="Disordered" evidence="1">
    <location>
        <begin position="1"/>
        <end position="36"/>
    </location>
</feature>
<keyword evidence="3" id="KW-1185">Reference proteome</keyword>
<dbReference type="OrthoDB" id="10627814at2759"/>
<proteinExistence type="predicted"/>
<dbReference type="EMBL" id="JACGCI010000160">
    <property type="protein sequence ID" value="KAF6743072.1"/>
    <property type="molecule type" value="Genomic_DNA"/>
</dbReference>